<organism evidence="2">
    <name type="scientific">Chromera velia CCMP2878</name>
    <dbReference type="NCBI Taxonomy" id="1169474"/>
    <lineage>
        <taxon>Eukaryota</taxon>
        <taxon>Sar</taxon>
        <taxon>Alveolata</taxon>
        <taxon>Colpodellida</taxon>
        <taxon>Chromeraceae</taxon>
        <taxon>Chromera</taxon>
    </lineage>
</organism>
<evidence type="ECO:0000313" key="2">
    <source>
        <dbReference type="EMBL" id="CEM18087.1"/>
    </source>
</evidence>
<dbReference type="Gene3D" id="3.10.20.90">
    <property type="entry name" value="Phosphatidylinositol 3-kinase Catalytic Subunit, Chain A, domain 1"/>
    <property type="match status" value="1"/>
</dbReference>
<dbReference type="Pfam" id="PF00564">
    <property type="entry name" value="PB1"/>
    <property type="match status" value="1"/>
</dbReference>
<reference evidence="2" key="1">
    <citation type="submission" date="2014-11" db="EMBL/GenBank/DDBJ databases">
        <authorList>
            <person name="Otto D Thomas"/>
            <person name="Naeem Raeece"/>
        </authorList>
    </citation>
    <scope>NUCLEOTIDE SEQUENCE</scope>
</reference>
<dbReference type="AlphaFoldDB" id="A0A0G4FTD8"/>
<name>A0A0G4FTD8_9ALVE</name>
<proteinExistence type="predicted"/>
<sequence>MKVKCNYNSQHEEFDFDEKLPLADLRLKIRETYQAKPGHGFKLFYKDPEGDMCTLTEGTYQDAKALAIARKEDPSLQLVLKLDKDASLRIAKETLSRTLKTLEGEGLRGLLNNFVKKGWPAMVEQLERLLGMMGEMKDGEDFEEMSHKMERKFIFAVVIQTEAHEDMVEDLPGAEFFKMLNMRKLPIAALINAIMSPLLKFFESFSGGDGKFKSILPLLRALVKITDPDTVSTLNNAFQVADKLKDVSEDERLKAMEAKLKDEKLIKIMRNVVNSEGGVFCVLEPEYKDHVKAIEPALQDLVKLSESEVAPLGDAVAEVIQKVIKIAVDKLMGQMAWKVLIRMVAFGLMMAAEAIKSNSWLSPMVCEYLKLDCDPEKPADPNWKPGAFTPLAQSMFQGMKECLQQAPKTDGEEGFFDDQITGLELFYQACNTGDLPVDEPSQDLLGELIADTFTKIAEPLTEWAVQEDIDRSEAVVRTMLERGLAFFMELSPVVVPAAAKATAHDSTKADKTTEASSAEKVQLLMSLGFDDRKKVEEALEARHGHVRSAATTLASMHMADAAASKGKVIRMRSAVKE</sequence>
<accession>A0A0G4FTD8</accession>
<feature type="domain" description="UBA" evidence="1">
    <location>
        <begin position="515"/>
        <end position="556"/>
    </location>
</feature>
<dbReference type="Gene3D" id="1.10.8.10">
    <property type="entry name" value="DNA helicase RuvA subunit, C-terminal domain"/>
    <property type="match status" value="1"/>
</dbReference>
<dbReference type="InterPro" id="IPR009060">
    <property type="entry name" value="UBA-like_sf"/>
</dbReference>
<dbReference type="CDD" id="cd05992">
    <property type="entry name" value="PB1"/>
    <property type="match status" value="1"/>
</dbReference>
<dbReference type="SUPFAM" id="SSF46934">
    <property type="entry name" value="UBA-like"/>
    <property type="match status" value="1"/>
</dbReference>
<dbReference type="PROSITE" id="PS50030">
    <property type="entry name" value="UBA"/>
    <property type="match status" value="1"/>
</dbReference>
<gene>
    <name evidence="2" type="ORF">Cvel_18670</name>
</gene>
<dbReference type="InterPro" id="IPR015940">
    <property type="entry name" value="UBA"/>
</dbReference>
<evidence type="ECO:0000259" key="1">
    <source>
        <dbReference type="PROSITE" id="PS50030"/>
    </source>
</evidence>
<dbReference type="SUPFAM" id="SSF54277">
    <property type="entry name" value="CAD &amp; PB1 domains"/>
    <property type="match status" value="1"/>
</dbReference>
<dbReference type="VEuPathDB" id="CryptoDB:Cvel_18670"/>
<dbReference type="InterPro" id="IPR000270">
    <property type="entry name" value="PB1_dom"/>
</dbReference>
<dbReference type="EMBL" id="CDMZ01000619">
    <property type="protein sequence ID" value="CEM18087.1"/>
    <property type="molecule type" value="Genomic_DNA"/>
</dbReference>
<protein>
    <recommendedName>
        <fullName evidence="1">UBA domain-containing protein</fullName>
    </recommendedName>
</protein>